<evidence type="ECO:0000256" key="11">
    <source>
        <dbReference type="SAM" id="MobiDB-lite"/>
    </source>
</evidence>
<reference evidence="13" key="2">
    <citation type="submission" date="2021-08" db="EMBL/GenBank/DDBJ databases">
        <authorList>
            <person name="Gostincar C."/>
            <person name="Sun X."/>
            <person name="Song Z."/>
            <person name="Gunde-Cimerman N."/>
        </authorList>
    </citation>
    <scope>NUCLEOTIDE SEQUENCE</scope>
    <source>
        <strain evidence="13">EXF-8016</strain>
    </source>
</reference>
<name>A0A9P8KCG8_AURME</name>
<feature type="compositionally biased region" description="Acidic residues" evidence="11">
    <location>
        <begin position="1069"/>
        <end position="1080"/>
    </location>
</feature>
<evidence type="ECO:0000256" key="4">
    <source>
        <dbReference type="ARBA" id="ARBA00022737"/>
    </source>
</evidence>
<evidence type="ECO:0000256" key="6">
    <source>
        <dbReference type="ARBA" id="ARBA00022816"/>
    </source>
</evidence>
<feature type="compositionally biased region" description="Polar residues" evidence="11">
    <location>
        <begin position="478"/>
        <end position="490"/>
    </location>
</feature>
<dbReference type="GO" id="GO:0000973">
    <property type="term" value="P:post-transcriptional tethering of RNA polymerase II gene DNA at nuclear periphery"/>
    <property type="evidence" value="ECO:0007669"/>
    <property type="project" value="TreeGrafter"/>
</dbReference>
<feature type="compositionally biased region" description="Low complexity" evidence="11">
    <location>
        <begin position="47"/>
        <end position="56"/>
    </location>
</feature>
<feature type="compositionally biased region" description="Polar residues" evidence="11">
    <location>
        <begin position="1039"/>
        <end position="1064"/>
    </location>
</feature>
<keyword evidence="10" id="KW-0539">Nucleus</keyword>
<feature type="compositionally biased region" description="Polar residues" evidence="11">
    <location>
        <begin position="512"/>
        <end position="552"/>
    </location>
</feature>
<dbReference type="GO" id="GO:0006606">
    <property type="term" value="P:protein import into nucleus"/>
    <property type="evidence" value="ECO:0007669"/>
    <property type="project" value="TreeGrafter"/>
</dbReference>
<dbReference type="GO" id="GO:0034398">
    <property type="term" value="P:telomere tethering at nuclear periphery"/>
    <property type="evidence" value="ECO:0007669"/>
    <property type="project" value="TreeGrafter"/>
</dbReference>
<keyword evidence="5" id="KW-0068">Autocatalytic cleavage</keyword>
<evidence type="ECO:0000256" key="1">
    <source>
        <dbReference type="ARBA" id="ARBA00004567"/>
    </source>
</evidence>
<dbReference type="InterPro" id="IPR037665">
    <property type="entry name" value="Nucleoporin_S59-like"/>
</dbReference>
<dbReference type="FunFam" id="3.30.1610.10:FF:000003">
    <property type="entry name" value="Nucleoporin SONB, putative"/>
    <property type="match status" value="1"/>
</dbReference>
<evidence type="ECO:0000256" key="9">
    <source>
        <dbReference type="ARBA" id="ARBA00023132"/>
    </source>
</evidence>
<dbReference type="EMBL" id="JAHFYH010000002">
    <property type="protein sequence ID" value="KAH0236038.1"/>
    <property type="molecule type" value="Genomic_DNA"/>
</dbReference>
<evidence type="ECO:0000259" key="12">
    <source>
        <dbReference type="PROSITE" id="PS51434"/>
    </source>
</evidence>
<feature type="compositionally biased region" description="Acidic residues" evidence="11">
    <location>
        <begin position="1147"/>
        <end position="1162"/>
    </location>
</feature>
<evidence type="ECO:0000256" key="10">
    <source>
        <dbReference type="ARBA" id="ARBA00023242"/>
    </source>
</evidence>
<dbReference type="Pfam" id="PF12110">
    <property type="entry name" value="Nup96"/>
    <property type="match status" value="1"/>
</dbReference>
<feature type="region of interest" description="Disordered" evidence="11">
    <location>
        <begin position="387"/>
        <end position="496"/>
    </location>
</feature>
<dbReference type="InterPro" id="IPR021967">
    <property type="entry name" value="Nup98_C"/>
</dbReference>
<dbReference type="GO" id="GO:0006405">
    <property type="term" value="P:RNA export from nucleus"/>
    <property type="evidence" value="ECO:0007669"/>
    <property type="project" value="TreeGrafter"/>
</dbReference>
<evidence type="ECO:0000313" key="13">
    <source>
        <dbReference type="EMBL" id="KAH0236038.1"/>
    </source>
</evidence>
<feature type="region of interest" description="Disordered" evidence="11">
    <location>
        <begin position="725"/>
        <end position="750"/>
    </location>
</feature>
<comment type="caution">
    <text evidence="13">The sequence shown here is derived from an EMBL/GenBank/DDBJ whole genome shotgun (WGS) entry which is preliminary data.</text>
</comment>
<feature type="compositionally biased region" description="Low complexity" evidence="11">
    <location>
        <begin position="431"/>
        <end position="450"/>
    </location>
</feature>
<dbReference type="Gene3D" id="1.25.40.690">
    <property type="match status" value="1"/>
</dbReference>
<feature type="compositionally biased region" description="Acidic residues" evidence="11">
    <location>
        <begin position="1023"/>
        <end position="1035"/>
    </location>
</feature>
<dbReference type="GO" id="GO:0008139">
    <property type="term" value="F:nuclear localization sequence binding"/>
    <property type="evidence" value="ECO:0007669"/>
    <property type="project" value="TreeGrafter"/>
</dbReference>
<feature type="compositionally biased region" description="Polar residues" evidence="11">
    <location>
        <begin position="407"/>
        <end position="417"/>
    </location>
</feature>
<feature type="compositionally biased region" description="Low complexity" evidence="11">
    <location>
        <begin position="387"/>
        <end position="406"/>
    </location>
</feature>
<accession>A0A9P8KCG8</accession>
<evidence type="ECO:0000256" key="2">
    <source>
        <dbReference type="ARBA" id="ARBA00008926"/>
    </source>
</evidence>
<dbReference type="SUPFAM" id="SSF82215">
    <property type="entry name" value="C-terminal autoproteolytic domain of nucleoporin nup98"/>
    <property type="match status" value="1"/>
</dbReference>
<feature type="region of interest" description="Disordered" evidence="11">
    <location>
        <begin position="511"/>
        <end position="606"/>
    </location>
</feature>
<dbReference type="Gene3D" id="1.10.10.2360">
    <property type="match status" value="1"/>
</dbReference>
<keyword evidence="8" id="KW-0811">Translocation</keyword>
<dbReference type="PANTHER" id="PTHR23198">
    <property type="entry name" value="NUCLEOPORIN"/>
    <property type="match status" value="1"/>
</dbReference>
<evidence type="ECO:0000256" key="5">
    <source>
        <dbReference type="ARBA" id="ARBA00022813"/>
    </source>
</evidence>
<dbReference type="GO" id="GO:0044614">
    <property type="term" value="C:nuclear pore cytoplasmic filaments"/>
    <property type="evidence" value="ECO:0007669"/>
    <property type="project" value="TreeGrafter"/>
</dbReference>
<dbReference type="Proteomes" id="UP000767238">
    <property type="component" value="Unassembled WGS sequence"/>
</dbReference>
<feature type="compositionally biased region" description="Acidic residues" evidence="11">
    <location>
        <begin position="1105"/>
        <end position="1120"/>
    </location>
</feature>
<keyword evidence="9" id="KW-0906">Nuclear pore complex</keyword>
<keyword evidence="6" id="KW-0509">mRNA transport</keyword>
<dbReference type="OrthoDB" id="3797628at2759"/>
<feature type="compositionally biased region" description="Basic and acidic residues" evidence="11">
    <location>
        <begin position="1121"/>
        <end position="1134"/>
    </location>
</feature>
<dbReference type="InterPro" id="IPR036903">
    <property type="entry name" value="Nup98_auto-Pept-S59_dom_sf"/>
</dbReference>
<dbReference type="GO" id="GO:0017056">
    <property type="term" value="F:structural constituent of nuclear pore"/>
    <property type="evidence" value="ECO:0007669"/>
    <property type="project" value="InterPro"/>
</dbReference>
<dbReference type="GO" id="GO:0051028">
    <property type="term" value="P:mRNA transport"/>
    <property type="evidence" value="ECO:0007669"/>
    <property type="project" value="UniProtKB-KW"/>
</dbReference>
<feature type="compositionally biased region" description="Basic and acidic residues" evidence="11">
    <location>
        <begin position="774"/>
        <end position="787"/>
    </location>
</feature>
<dbReference type="GO" id="GO:0003723">
    <property type="term" value="F:RNA binding"/>
    <property type="evidence" value="ECO:0007669"/>
    <property type="project" value="TreeGrafter"/>
</dbReference>
<feature type="region of interest" description="Disordered" evidence="11">
    <location>
        <begin position="1022"/>
        <end position="1174"/>
    </location>
</feature>
<dbReference type="PANTHER" id="PTHR23198:SF6">
    <property type="entry name" value="NUCLEAR PORE COMPLEX PROTEIN NUP98-NUP96"/>
    <property type="match status" value="1"/>
</dbReference>
<evidence type="ECO:0000256" key="3">
    <source>
        <dbReference type="ARBA" id="ARBA00022448"/>
    </source>
</evidence>
<feature type="region of interest" description="Disordered" evidence="11">
    <location>
        <begin position="36"/>
        <end position="56"/>
    </location>
</feature>
<dbReference type="Pfam" id="PF13634">
    <property type="entry name" value="Nucleoporin_FG"/>
    <property type="match status" value="2"/>
</dbReference>
<evidence type="ECO:0000256" key="7">
    <source>
        <dbReference type="ARBA" id="ARBA00022927"/>
    </source>
</evidence>
<keyword evidence="4" id="KW-0677">Repeat</keyword>
<sequence length="1957" mass="205798">MSFGGGFGGFGSTQNNNSGFGSSAFGASTTNTGFGQSTATGFGQPPTTGSNLFGSSTTGGGFGGGFGASNNATATSAPFGSANKPAFGAPAATGGIFGGGASSGTFGNQAATSSPFGGATSNATGFGSGNAGGSTMFGAAKPATTSFGGFGSSTTTQQPANTFGASTQGFGATAQPTNNGTGSTPFSAFIEKDNASSTNSHYQSITFMQPYQAFSFEELRLADYSAGRKVGNANGQAGAFGQTSGFGSGFNSGQAAPASTFGAPQANNTTGGIFGAQASTPATGTFGSGGGLFGQNKPASSGLFGGTPAATTNATSSPFGTSTSNTFGTFGQQQNNGSATTQPTQAGIFGANNNNTQAKPAFGGFGGTPAASSTPFGGASTGGFGQAANTNTTGGTGMFGQNTTNTSSPFGTQQTAPAANSGNLFGGGNAFGQNNQNQQQNQTGTTNNLFSGGFGQNNQNKPSPFGGAASGTPGLFGNAQTQQSNTSGGLFNQASNNNQAQTSSLFGAKPATANTMFGSSQPQQNTGTGLFGNAQAQQNTGSLFGNQGNQQKPAGGLFGNTGAQPAASGSLFGSNQNQQQNTGGSLFGGSTQQSGQSNGLFGQSNQQQSSFAATLLTNPYGNDQLFSNLGNPAPAVGPLATPLSGAQKPAKRPAALPQFKINPSASLRLITPQKRSNGYGFSYATYGTPGSAQSFTSNGLGSSLLQSGGLSRSLGKSFSTSNLNKSVGSGDSVLAPGAFTPNNRSYTGGSIRRLKIDRNLRTDLFGDNTPVEPPTKRVSFDEGDKGKTSTNGYVETPASSALVRTETDEAEPSSEDLGYSRAERPATNGASVNGTSSTNQVRGNELAMVPEDGPAPASSTKPVSAKDLPRSQADPQPGDYWMSHSMEDLRNMSRQQLKRVTGFTVGRRGVGKVEFDPVDLTQVPLDEIIDDIVKINVRQVTVYTTGVNTPPMGQGLNVPSTITLENSWPRAQAGRLPVHERKGQRYEKHIERLRRVQDTEFISYDPESGIWVFRVPHFTTYGLDDDDESDDEAEYGSDMMSTSQDTPKGNNTAVQEMSQASSEEGSVMSDEDDESNPDDTFDFKKGPSKILPGSFGAQPIHNDDEMADDNDAQDQEEDSSFLEHQDLHSHEDQFRSSSSSNAPPVEAVDEQMEEEMDYEEMNGQDMAGSFPAPAAQPPYNDYGISFSGSLMPKSILKASTMLNGTPKKDLALAGDWAEQLQRTASPKKQDRQALRERQSVIGAAPVDTAPPLAASIAGKAFSTTMDIMNSLWAPSASVAAHGLQTSTVGGKGFEWPYQKQSRTEDAFADMNENERGFHTSFKPRWTTDGTFVYSTTGAAPSLSGNMISSKKPIVSEHKDIRFAKFKSPQDTLTTSLQLQLQQSPITSAETSFAAMAESIAHPDTPEAQHERSVWRLASVLFDPVKIGCPDLIKNIPTSEVVTLDSRIRRDALSNFWAQLVHAEAAQHAKDAGTAEEKAIAFLSGNSIEDACSALLEGRDFRLATIVAQLPGNSKSKEMMAKQIENWRSQNMISEMTESVRALYELVAGNTCISEGKSGPAEDKASAFGISSRFGLDWRRSFGLRLWFSGANESLADAVQLYIDDLAAGKETVRPVPYFTEQSLAPSWNDADAQGNEDTLLGLLKLYSRQPSSDVGDIRSLVTNLLSPASVSGSPLNARLSWQLATLLQKKGILTAAEMSDAALDQLSLTLSSQLEAANELVFATNVLLHLTSESAREKHIRDLLYRRASALYDASNPDALPTVLTQDFALPEQWIWHARALYARSMLEDHNAEVSYLLRAGDSAQAHTVLCRTVGPAAIIQRDYDGLRQLLDLFQNTLSTETLESWRTGGQVYSDYTQLLDLVRRDDDASRATKKELLDRLTVSLPGVLEGRTGRVDLEERVAIGEMAGLVKAEVEKMGREDKGVDRSLVNRLPVAGAKYATQGVDLSRAYYRAIVA</sequence>
<reference evidence="13" key="1">
    <citation type="journal article" date="2021" name="J Fungi (Basel)">
        <title>Virulence traits and population genomics of the black yeast Aureobasidium melanogenum.</title>
        <authorList>
            <person name="Cernosa A."/>
            <person name="Sun X."/>
            <person name="Gostincar C."/>
            <person name="Fang C."/>
            <person name="Gunde-Cimerman N."/>
            <person name="Song Z."/>
        </authorList>
    </citation>
    <scope>NUCLEOTIDE SEQUENCE</scope>
    <source>
        <strain evidence="13">EXF-8016</strain>
    </source>
</reference>
<organism evidence="13 14">
    <name type="scientific">Aureobasidium melanogenum</name>
    <name type="common">Aureobasidium pullulans var. melanogenum</name>
    <dbReference type="NCBI Taxonomy" id="46634"/>
    <lineage>
        <taxon>Eukaryota</taxon>
        <taxon>Fungi</taxon>
        <taxon>Dikarya</taxon>
        <taxon>Ascomycota</taxon>
        <taxon>Pezizomycotina</taxon>
        <taxon>Dothideomycetes</taxon>
        <taxon>Dothideomycetidae</taxon>
        <taxon>Dothideales</taxon>
        <taxon>Saccotheciaceae</taxon>
        <taxon>Aureobasidium</taxon>
    </lineage>
</organism>
<dbReference type="InterPro" id="IPR007230">
    <property type="entry name" value="Nup98_auto-Pept-S59_dom"/>
</dbReference>
<keyword evidence="3" id="KW-0813">Transport</keyword>
<feature type="domain" description="Peptidase S59" evidence="12">
    <location>
        <begin position="877"/>
        <end position="1018"/>
    </location>
</feature>
<dbReference type="InterPro" id="IPR025574">
    <property type="entry name" value="Nucleoporin_FG_rpt"/>
</dbReference>
<feature type="compositionally biased region" description="Polar residues" evidence="11">
    <location>
        <begin position="828"/>
        <end position="842"/>
    </location>
</feature>
<evidence type="ECO:0000256" key="8">
    <source>
        <dbReference type="ARBA" id="ARBA00023010"/>
    </source>
</evidence>
<comment type="subcellular location">
    <subcellularLocation>
        <location evidence="1">Nucleus</location>
        <location evidence="1">Nuclear pore complex</location>
    </subcellularLocation>
</comment>
<dbReference type="Pfam" id="PF04096">
    <property type="entry name" value="Nucleoporin2"/>
    <property type="match status" value="1"/>
</dbReference>
<dbReference type="PROSITE" id="PS51434">
    <property type="entry name" value="NUP_C"/>
    <property type="match status" value="1"/>
</dbReference>
<evidence type="ECO:0000313" key="14">
    <source>
        <dbReference type="Proteomes" id="UP000767238"/>
    </source>
</evidence>
<feature type="compositionally biased region" description="Low complexity" evidence="11">
    <location>
        <begin position="575"/>
        <end position="599"/>
    </location>
</feature>
<feature type="compositionally biased region" description="Polar residues" evidence="11">
    <location>
        <begin position="788"/>
        <end position="799"/>
    </location>
</feature>
<gene>
    <name evidence="13" type="ORF">KCV03_g652</name>
</gene>
<keyword evidence="7" id="KW-0653">Protein transport</keyword>
<dbReference type="FunFam" id="1.10.10.2360:FF:000001">
    <property type="entry name" value="Nuclear pore complex protein Nup98-Nup96"/>
    <property type="match status" value="1"/>
</dbReference>
<proteinExistence type="inferred from homology"/>
<comment type="similarity">
    <text evidence="2">Belongs to the nucleoporin GLFG family.</text>
</comment>
<dbReference type="Gene3D" id="3.30.1610.10">
    <property type="entry name" value="Peptidase S59, nucleoporin"/>
    <property type="match status" value="1"/>
</dbReference>
<feature type="non-terminal residue" evidence="13">
    <location>
        <position position="1957"/>
    </location>
</feature>
<feature type="region of interest" description="Disordered" evidence="11">
    <location>
        <begin position="763"/>
        <end position="879"/>
    </location>
</feature>
<protein>
    <recommendedName>
        <fullName evidence="12">Peptidase S59 domain-containing protein</fullName>
    </recommendedName>
</protein>